<feature type="coiled-coil region" evidence="1">
    <location>
        <begin position="149"/>
        <end position="179"/>
    </location>
</feature>
<dbReference type="Proteomes" id="UP001152798">
    <property type="component" value="Chromosome 5"/>
</dbReference>
<evidence type="ECO:0000256" key="2">
    <source>
        <dbReference type="SAM" id="MobiDB-lite"/>
    </source>
</evidence>
<organism evidence="3 4">
    <name type="scientific">Nezara viridula</name>
    <name type="common">Southern green stink bug</name>
    <name type="synonym">Cimex viridulus</name>
    <dbReference type="NCBI Taxonomy" id="85310"/>
    <lineage>
        <taxon>Eukaryota</taxon>
        <taxon>Metazoa</taxon>
        <taxon>Ecdysozoa</taxon>
        <taxon>Arthropoda</taxon>
        <taxon>Hexapoda</taxon>
        <taxon>Insecta</taxon>
        <taxon>Pterygota</taxon>
        <taxon>Neoptera</taxon>
        <taxon>Paraneoptera</taxon>
        <taxon>Hemiptera</taxon>
        <taxon>Heteroptera</taxon>
        <taxon>Panheteroptera</taxon>
        <taxon>Pentatomomorpha</taxon>
        <taxon>Pentatomoidea</taxon>
        <taxon>Pentatomidae</taxon>
        <taxon>Pentatominae</taxon>
        <taxon>Nezara</taxon>
    </lineage>
</organism>
<feature type="compositionally biased region" description="Basic and acidic residues" evidence="2">
    <location>
        <begin position="1"/>
        <end position="13"/>
    </location>
</feature>
<reference evidence="3" key="1">
    <citation type="submission" date="2022-01" db="EMBL/GenBank/DDBJ databases">
        <authorList>
            <person name="King R."/>
        </authorList>
    </citation>
    <scope>NUCLEOTIDE SEQUENCE</scope>
</reference>
<evidence type="ECO:0000313" key="4">
    <source>
        <dbReference type="Proteomes" id="UP001152798"/>
    </source>
</evidence>
<feature type="compositionally biased region" description="Acidic residues" evidence="2">
    <location>
        <begin position="24"/>
        <end position="36"/>
    </location>
</feature>
<proteinExistence type="predicted"/>
<gene>
    <name evidence="3" type="ORF">NEZAVI_LOCUS10838</name>
</gene>
<sequence>MTDSKLREIDPGKNPKKPNPVKNDDEDSDLLEEEEQRSEHTSELMNKSSNESSSSVLTETLSPWRAAAYLHIQTCRAKFIKEFGKDIHLHSDDSDTMIKLKEKITPSCAQIADKERLRKKHKKVSKSIPTPFDEWLNKKNKELKHQKMQAYKQREIKELKEAAEEAKKAKKRSDKAEKWRKNRQHLDNEKKAIAKIKARDRPEKQYLTDLSSNVIPATEWEKIRQAAEDMKHIEPLKLGRLEGQGNKDPGKYLTKYVVQPDPAFRARYKHILEAEEARPTEIILDGDHKGDAEDPAGLPRQFKQMLREEASTLKEYLTAGNSYKKELKKMEVNERSYKRIVKGKLKSKILVKKHSSRFTRSSSIPSRSCFVKCNS</sequence>
<dbReference type="EMBL" id="OV725081">
    <property type="protein sequence ID" value="CAH1401901.1"/>
    <property type="molecule type" value="Genomic_DNA"/>
</dbReference>
<name>A0A9P0HHZ9_NEZVI</name>
<protein>
    <submittedName>
        <fullName evidence="3">Uncharacterized protein</fullName>
    </submittedName>
</protein>
<keyword evidence="1" id="KW-0175">Coiled coil</keyword>
<evidence type="ECO:0000256" key="1">
    <source>
        <dbReference type="SAM" id="Coils"/>
    </source>
</evidence>
<feature type="compositionally biased region" description="Low complexity" evidence="2">
    <location>
        <begin position="43"/>
        <end position="58"/>
    </location>
</feature>
<keyword evidence="4" id="KW-1185">Reference proteome</keyword>
<evidence type="ECO:0000313" key="3">
    <source>
        <dbReference type="EMBL" id="CAH1401901.1"/>
    </source>
</evidence>
<accession>A0A9P0HHZ9</accession>
<feature type="region of interest" description="Disordered" evidence="2">
    <location>
        <begin position="1"/>
        <end position="58"/>
    </location>
</feature>
<dbReference type="OrthoDB" id="6623908at2759"/>
<dbReference type="AlphaFoldDB" id="A0A9P0HHZ9"/>